<dbReference type="Proteomes" id="UP000774130">
    <property type="component" value="Unassembled WGS sequence"/>
</dbReference>
<proteinExistence type="inferred from homology"/>
<dbReference type="InterPro" id="IPR035240">
    <property type="entry name" value="SprT_Zn_ribbon"/>
</dbReference>
<feature type="binding site" evidence="4">
    <location>
        <position position="71"/>
    </location>
    <ligand>
        <name>Zn(2+)</name>
        <dbReference type="ChEBI" id="CHEBI:29105"/>
    </ligand>
</feature>
<comment type="similarity">
    <text evidence="4">Belongs to the SprT family.</text>
</comment>
<evidence type="ECO:0000256" key="1">
    <source>
        <dbReference type="ARBA" id="ARBA00022490"/>
    </source>
</evidence>
<accession>A0ABS6TBR2</accession>
<keyword evidence="3 4" id="KW-0862">Zinc</keyword>
<dbReference type="InterPro" id="IPR006640">
    <property type="entry name" value="SprT-like_domain"/>
</dbReference>
<dbReference type="Pfam" id="PF10263">
    <property type="entry name" value="SprT-like"/>
    <property type="match status" value="1"/>
</dbReference>
<feature type="binding site" evidence="4">
    <location>
        <position position="67"/>
    </location>
    <ligand>
        <name>Zn(2+)</name>
        <dbReference type="ChEBI" id="CHEBI:29105"/>
    </ligand>
</feature>
<evidence type="ECO:0000256" key="3">
    <source>
        <dbReference type="ARBA" id="ARBA00022833"/>
    </source>
</evidence>
<comment type="subcellular location">
    <subcellularLocation>
        <location evidence="4">Cytoplasm</location>
    </subcellularLocation>
</comment>
<feature type="active site" evidence="4">
    <location>
        <position position="68"/>
    </location>
</feature>
<dbReference type="InterPro" id="IPR023524">
    <property type="entry name" value="Uncharacterised_SprT-like"/>
</dbReference>
<evidence type="ECO:0000256" key="4">
    <source>
        <dbReference type="HAMAP-Rule" id="MF_00745"/>
    </source>
</evidence>
<dbReference type="SMART" id="SM00731">
    <property type="entry name" value="SprT"/>
    <property type="match status" value="1"/>
</dbReference>
<feature type="domain" description="SprT-like" evidence="5">
    <location>
        <begin position="4"/>
        <end position="144"/>
    </location>
</feature>
<keyword evidence="7" id="KW-1185">Reference proteome</keyword>
<protein>
    <recommendedName>
        <fullName evidence="4">Protein SprT-like</fullName>
    </recommendedName>
</protein>
<name>A0ABS6TBR2_9ENTE</name>
<dbReference type="EMBL" id="JAHUZB010000002">
    <property type="protein sequence ID" value="MBV7390332.1"/>
    <property type="molecule type" value="Genomic_DNA"/>
</dbReference>
<comment type="caution">
    <text evidence="6">The sequence shown here is derived from an EMBL/GenBank/DDBJ whole genome shotgun (WGS) entry which is preliminary data.</text>
</comment>
<evidence type="ECO:0000313" key="6">
    <source>
        <dbReference type="EMBL" id="MBV7390332.1"/>
    </source>
</evidence>
<organism evidence="6 7">
    <name type="scientific">Enterococcus alishanensis</name>
    <dbReference type="NCBI Taxonomy" id="1303817"/>
    <lineage>
        <taxon>Bacteria</taxon>
        <taxon>Bacillati</taxon>
        <taxon>Bacillota</taxon>
        <taxon>Bacilli</taxon>
        <taxon>Lactobacillales</taxon>
        <taxon>Enterococcaceae</taxon>
        <taxon>Enterococcus</taxon>
    </lineage>
</organism>
<dbReference type="Pfam" id="PF17283">
    <property type="entry name" value="Zn_ribbon_SprT"/>
    <property type="match status" value="1"/>
</dbReference>
<dbReference type="HAMAP" id="MF_00745">
    <property type="entry name" value="SprT_like"/>
    <property type="match status" value="1"/>
</dbReference>
<evidence type="ECO:0000259" key="5">
    <source>
        <dbReference type="SMART" id="SM00731"/>
    </source>
</evidence>
<evidence type="ECO:0000256" key="2">
    <source>
        <dbReference type="ARBA" id="ARBA00022723"/>
    </source>
</evidence>
<keyword evidence="2 4" id="KW-0479">Metal-binding</keyword>
<comment type="cofactor">
    <cofactor evidence="4">
        <name>Zn(2+)</name>
        <dbReference type="ChEBI" id="CHEBI:29105"/>
    </cofactor>
    <text evidence="4">Binds 1 zinc ion.</text>
</comment>
<evidence type="ECO:0000313" key="7">
    <source>
        <dbReference type="Proteomes" id="UP000774130"/>
    </source>
</evidence>
<dbReference type="RefSeq" id="WP_218325374.1">
    <property type="nucleotide sequence ID" value="NZ_JAHUZB010000002.1"/>
</dbReference>
<dbReference type="NCBIfam" id="NF003339">
    <property type="entry name" value="PRK04351.1"/>
    <property type="match status" value="1"/>
</dbReference>
<sequence>MTNNELQKLVEEVSLTSFHLPFKHQAIFNRRLKSTGGRYHLKDHHLDFNPLIVEQHGLAEFIKVIKHELCHYHLHLTKRGYKHQDQDFKQLLKKVDGSRFAPTVSTGKEKTYLCKKCGQKISRQRKIDTNRFVCGKCNGKLRLIA</sequence>
<reference evidence="6 7" key="1">
    <citation type="submission" date="2021-06" db="EMBL/GenBank/DDBJ databases">
        <title>Enterococcus alishanensis sp. nov., a novel lactic acid bacterium isolated from fresh coffee beans.</title>
        <authorList>
            <person name="Chen Y.-S."/>
        </authorList>
    </citation>
    <scope>NUCLEOTIDE SEQUENCE [LARGE SCALE GENOMIC DNA]</scope>
    <source>
        <strain evidence="6 7">ALS3</strain>
    </source>
</reference>
<keyword evidence="1 4" id="KW-0963">Cytoplasm</keyword>
<gene>
    <name evidence="6" type="ORF">KUA55_06530</name>
</gene>